<keyword evidence="3" id="KW-1185">Reference proteome</keyword>
<dbReference type="Proteomes" id="UP000464787">
    <property type="component" value="Chromosome"/>
</dbReference>
<protein>
    <submittedName>
        <fullName evidence="2">H-NS histone family protein</fullName>
    </submittedName>
</protein>
<dbReference type="GO" id="GO:0003677">
    <property type="term" value="F:DNA binding"/>
    <property type="evidence" value="ECO:0007669"/>
    <property type="project" value="InterPro"/>
</dbReference>
<evidence type="ECO:0000259" key="1">
    <source>
        <dbReference type="SMART" id="SM00528"/>
    </source>
</evidence>
<dbReference type="AlphaFoldDB" id="A0A857JDK8"/>
<feature type="domain" description="DNA-binding protein H-NS-like C-terminal" evidence="1">
    <location>
        <begin position="51"/>
        <end position="90"/>
    </location>
</feature>
<dbReference type="InterPro" id="IPR027444">
    <property type="entry name" value="H-NS_C_dom"/>
</dbReference>
<dbReference type="EMBL" id="CP047650">
    <property type="protein sequence ID" value="QHJ01728.1"/>
    <property type="molecule type" value="Genomic_DNA"/>
</dbReference>
<dbReference type="Pfam" id="PF00816">
    <property type="entry name" value="Histone_HNS"/>
    <property type="match status" value="1"/>
</dbReference>
<dbReference type="KEGG" id="xyk:GT347_26860"/>
<dbReference type="SUPFAM" id="SSF81273">
    <property type="entry name" value="H-NS histone-like proteins"/>
    <property type="match status" value="1"/>
</dbReference>
<name>A0A857JDK8_9BURK</name>
<dbReference type="SMART" id="SM00528">
    <property type="entry name" value="HNS"/>
    <property type="match status" value="1"/>
</dbReference>
<sequence>MKALKDLLAEKAALEAAISGAHQKASQEALAQVHQLIAEFGFTAQQVFPWKPQVKKVAAKYLDEKSGATWTGRGKPPAWIVGKDRDDFLIERPEPADRAPFLAEMAAAAANRHR</sequence>
<accession>A0A857JDK8</accession>
<proteinExistence type="predicted"/>
<evidence type="ECO:0000313" key="2">
    <source>
        <dbReference type="EMBL" id="QHJ01728.1"/>
    </source>
</evidence>
<dbReference type="Gene3D" id="4.10.430.30">
    <property type="match status" value="1"/>
</dbReference>
<gene>
    <name evidence="2" type="ORF">GT347_26860</name>
</gene>
<evidence type="ECO:0000313" key="3">
    <source>
        <dbReference type="Proteomes" id="UP000464787"/>
    </source>
</evidence>
<organism evidence="2 3">
    <name type="scientific">Xylophilus rhododendri</name>
    <dbReference type="NCBI Taxonomy" id="2697032"/>
    <lineage>
        <taxon>Bacteria</taxon>
        <taxon>Pseudomonadati</taxon>
        <taxon>Pseudomonadota</taxon>
        <taxon>Betaproteobacteria</taxon>
        <taxon>Burkholderiales</taxon>
        <taxon>Xylophilus</taxon>
    </lineage>
</organism>
<reference evidence="2 3" key="1">
    <citation type="submission" date="2020-01" db="EMBL/GenBank/DDBJ databases">
        <title>Genome sequencing of strain KACC 21265.</title>
        <authorList>
            <person name="Heo J."/>
            <person name="Kim S.-J."/>
            <person name="Kim J.-S."/>
            <person name="Hong S.-B."/>
            <person name="Kwon S.-W."/>
        </authorList>
    </citation>
    <scope>NUCLEOTIDE SEQUENCE [LARGE SCALE GENOMIC DNA]</scope>
    <source>
        <strain evidence="2 3">KACC 21265</strain>
    </source>
</reference>